<feature type="region of interest" description="Disordered" evidence="15">
    <location>
        <begin position="1"/>
        <end position="40"/>
    </location>
</feature>
<evidence type="ECO:0000256" key="14">
    <source>
        <dbReference type="PROSITE-ProRule" id="PRU00176"/>
    </source>
</evidence>
<dbReference type="PROSITE" id="PS50102">
    <property type="entry name" value="RRM"/>
    <property type="match status" value="2"/>
</dbReference>
<keyword evidence="3" id="KW-0488">Methylation</keyword>
<dbReference type="SMART" id="SM00360">
    <property type="entry name" value="RRM"/>
    <property type="match status" value="2"/>
</dbReference>
<evidence type="ECO:0000256" key="15">
    <source>
        <dbReference type="SAM" id="MobiDB-lite"/>
    </source>
</evidence>
<comment type="subcellular location">
    <subcellularLocation>
        <location evidence="2">Cytoplasm</location>
    </subcellularLocation>
    <subcellularLocation>
        <location evidence="1">Nucleus</location>
    </subcellularLocation>
</comment>
<keyword evidence="5" id="KW-1017">Isopeptide bond</keyword>
<gene>
    <name evidence="17" type="primary">LOC114792009</name>
</gene>
<dbReference type="SUPFAM" id="SSF54928">
    <property type="entry name" value="RNA-binding domain, RBD"/>
    <property type="match status" value="2"/>
</dbReference>
<evidence type="ECO:0000256" key="7">
    <source>
        <dbReference type="ARBA" id="ARBA00022737"/>
    </source>
</evidence>
<sequence length="301" mass="33667">MSEAEQQFMETSENGNEGEDLNGAETNGGSEGGQIDASKCEEDAGKMFVGGLSWDTSRKDLKDYFSKFGEVTDCTIKMDSNTGRSRGFGFILFKDAASVEKVLAQKEHRLDGRQIDPKKAMAMKKEPVKKIFVGGLNPETEEETIREYFGAFGEIDTVELPMDPKSEKRRGFVFITYKEESSVKKVLEKKYHNVSGSKCEVKIAQPKEVYQQQQFGGRGGYGGRGRGRGGQNQNWNQGYSNYWNQGGYGYGQQNYGGYGAYGNYDYSSGYYGYGNYDYNQGNTSYGKTPRRGGHQSSYKPY</sequence>
<dbReference type="GO" id="GO:0032991">
    <property type="term" value="C:protein-containing complex"/>
    <property type="evidence" value="ECO:0007669"/>
    <property type="project" value="UniProtKB-ARBA"/>
</dbReference>
<keyword evidence="7" id="KW-0677">Repeat</keyword>
<dbReference type="InterPro" id="IPR012677">
    <property type="entry name" value="Nucleotide-bd_a/b_plait_sf"/>
</dbReference>
<reference evidence="17" key="2">
    <citation type="submission" date="2025-08" db="UniProtKB">
        <authorList>
            <consortium name="Ensembl"/>
        </authorList>
    </citation>
    <scope>IDENTIFICATION</scope>
</reference>
<evidence type="ECO:0000256" key="3">
    <source>
        <dbReference type="ARBA" id="ARBA00022481"/>
    </source>
</evidence>
<dbReference type="CDD" id="cd12757">
    <property type="entry name" value="RRM1_hnRNPAB"/>
    <property type="match status" value="1"/>
</dbReference>
<dbReference type="InterPro" id="IPR034846">
    <property type="entry name" value="hnRNPAB_RRM1"/>
</dbReference>
<dbReference type="GO" id="GO:0010557">
    <property type="term" value="P:positive regulation of macromolecule biosynthetic process"/>
    <property type="evidence" value="ECO:0007669"/>
    <property type="project" value="UniProtKB-ARBA"/>
</dbReference>
<keyword evidence="18" id="KW-1185">Reference proteome</keyword>
<evidence type="ECO:0000256" key="10">
    <source>
        <dbReference type="ARBA" id="ARBA00022990"/>
    </source>
</evidence>
<dbReference type="InterPro" id="IPR012956">
    <property type="entry name" value="CARG-binding_factor_N"/>
</dbReference>
<dbReference type="GO" id="GO:0005737">
    <property type="term" value="C:cytoplasm"/>
    <property type="evidence" value="ECO:0007669"/>
    <property type="project" value="UniProtKB-SubCell"/>
</dbReference>
<dbReference type="Gene3D" id="3.30.70.330">
    <property type="match status" value="2"/>
</dbReference>
<proteinExistence type="predicted"/>
<evidence type="ECO:0000256" key="13">
    <source>
        <dbReference type="ARBA" id="ARBA00067693"/>
    </source>
</evidence>
<dbReference type="PANTHER" id="PTHR48033">
    <property type="entry name" value="RNA-BINDING (RRM/RBD/RNP MOTIFS) FAMILY PROTEIN"/>
    <property type="match status" value="1"/>
</dbReference>
<dbReference type="AlphaFoldDB" id="A0AAY4CIH6"/>
<evidence type="ECO:0000259" key="16">
    <source>
        <dbReference type="PROSITE" id="PS50102"/>
    </source>
</evidence>
<feature type="domain" description="RRM" evidence="16">
    <location>
        <begin position="129"/>
        <end position="206"/>
    </location>
</feature>
<feature type="compositionally biased region" description="Gly residues" evidence="15">
    <location>
        <begin position="216"/>
        <end position="230"/>
    </location>
</feature>
<accession>A0AAY4CIH6</accession>
<keyword evidence="9 14" id="KW-0694">RNA-binding</keyword>
<dbReference type="Pfam" id="PF00076">
    <property type="entry name" value="RRM_1"/>
    <property type="match status" value="2"/>
</dbReference>
<evidence type="ECO:0000256" key="9">
    <source>
        <dbReference type="ARBA" id="ARBA00022884"/>
    </source>
</evidence>
<evidence type="ECO:0000256" key="4">
    <source>
        <dbReference type="ARBA" id="ARBA00022490"/>
    </source>
</evidence>
<name>A0AAY4CIH6_9TELE</name>
<evidence type="ECO:0000256" key="1">
    <source>
        <dbReference type="ARBA" id="ARBA00004123"/>
    </source>
</evidence>
<feature type="region of interest" description="Disordered" evidence="15">
    <location>
        <begin position="214"/>
        <end position="233"/>
    </location>
</feature>
<feature type="domain" description="RRM" evidence="16">
    <location>
        <begin position="45"/>
        <end position="127"/>
    </location>
</feature>
<dbReference type="PANTHER" id="PTHR48033:SF1">
    <property type="entry name" value="HETEROGENEOUS NUCLEAR RIBONUCLEOPROTEIN A_B"/>
    <property type="match status" value="1"/>
</dbReference>
<keyword evidence="10" id="KW-0007">Acetylation</keyword>
<dbReference type="GO" id="GO:0000785">
    <property type="term" value="C:chromatin"/>
    <property type="evidence" value="ECO:0007669"/>
    <property type="project" value="TreeGrafter"/>
</dbReference>
<dbReference type="Ensembl" id="ENSDCDT00010040896.1">
    <property type="protein sequence ID" value="ENSDCDP00010033005.1"/>
    <property type="gene ID" value="ENSDCDG00010021035.1"/>
</dbReference>
<keyword evidence="4" id="KW-0963">Cytoplasm</keyword>
<reference evidence="17" key="3">
    <citation type="submission" date="2025-09" db="UniProtKB">
        <authorList>
            <consortium name="Ensembl"/>
        </authorList>
    </citation>
    <scope>IDENTIFICATION</scope>
</reference>
<dbReference type="FunFam" id="3.30.70.330:FF:000186">
    <property type="entry name" value="heterogeneous nuclear ribonucleoprotein A/B isoform X1"/>
    <property type="match status" value="1"/>
</dbReference>
<comment type="subunit">
    <text evidence="12">Identified in a IGF2BP1-dependent mRNP granule complex containing untranslated mRNAs. Interacts with APOBEC1.</text>
</comment>
<dbReference type="GO" id="GO:0010468">
    <property type="term" value="P:regulation of gene expression"/>
    <property type="evidence" value="ECO:0007669"/>
    <property type="project" value="TreeGrafter"/>
</dbReference>
<dbReference type="InterPro" id="IPR035979">
    <property type="entry name" value="RBD_domain_sf"/>
</dbReference>
<dbReference type="Pfam" id="PF08143">
    <property type="entry name" value="CBFNT"/>
    <property type="match status" value="1"/>
</dbReference>
<dbReference type="GO" id="GO:0003723">
    <property type="term" value="F:RNA binding"/>
    <property type="evidence" value="ECO:0007669"/>
    <property type="project" value="UniProtKB-UniRule"/>
</dbReference>
<protein>
    <recommendedName>
        <fullName evidence="13">Heterogeneous nuclear ribonucleoprotein A/B</fullName>
    </recommendedName>
</protein>
<dbReference type="Proteomes" id="UP000694580">
    <property type="component" value="Chromosome 6"/>
</dbReference>
<feature type="compositionally biased region" description="Polar residues" evidence="15">
    <location>
        <begin position="1"/>
        <end position="15"/>
    </location>
</feature>
<dbReference type="InterPro" id="IPR000504">
    <property type="entry name" value="RRM_dom"/>
</dbReference>
<evidence type="ECO:0000256" key="12">
    <source>
        <dbReference type="ARBA" id="ARBA00064465"/>
    </source>
</evidence>
<dbReference type="GeneTree" id="ENSGT00940000154735"/>
<keyword evidence="8" id="KW-0832">Ubl conjugation</keyword>
<evidence type="ECO:0000313" key="18">
    <source>
        <dbReference type="Proteomes" id="UP000694580"/>
    </source>
</evidence>
<dbReference type="FunFam" id="3.30.70.330:FF:000030">
    <property type="entry name" value="Heterogeneous nuclear ribonucleoprotein d0 isoform"/>
    <property type="match status" value="1"/>
</dbReference>
<evidence type="ECO:0000256" key="11">
    <source>
        <dbReference type="ARBA" id="ARBA00023242"/>
    </source>
</evidence>
<evidence type="ECO:0000256" key="8">
    <source>
        <dbReference type="ARBA" id="ARBA00022843"/>
    </source>
</evidence>
<evidence type="ECO:0000256" key="6">
    <source>
        <dbReference type="ARBA" id="ARBA00022553"/>
    </source>
</evidence>
<reference evidence="17 18" key="1">
    <citation type="submission" date="2020-06" db="EMBL/GenBank/DDBJ databases">
        <authorList>
            <consortium name="Wellcome Sanger Institute Data Sharing"/>
        </authorList>
    </citation>
    <scope>NUCLEOTIDE SEQUENCE [LARGE SCALE GENOMIC DNA]</scope>
</reference>
<evidence type="ECO:0000256" key="5">
    <source>
        <dbReference type="ARBA" id="ARBA00022499"/>
    </source>
</evidence>
<dbReference type="GO" id="GO:0005654">
    <property type="term" value="C:nucleoplasm"/>
    <property type="evidence" value="ECO:0007669"/>
    <property type="project" value="TreeGrafter"/>
</dbReference>
<organism evidence="17 18">
    <name type="scientific">Denticeps clupeoides</name>
    <name type="common">denticle herring</name>
    <dbReference type="NCBI Taxonomy" id="299321"/>
    <lineage>
        <taxon>Eukaryota</taxon>
        <taxon>Metazoa</taxon>
        <taxon>Chordata</taxon>
        <taxon>Craniata</taxon>
        <taxon>Vertebrata</taxon>
        <taxon>Euteleostomi</taxon>
        <taxon>Actinopterygii</taxon>
        <taxon>Neopterygii</taxon>
        <taxon>Teleostei</taxon>
        <taxon>Clupei</taxon>
        <taxon>Clupeiformes</taxon>
        <taxon>Denticipitoidei</taxon>
        <taxon>Denticipitidae</taxon>
        <taxon>Denticeps</taxon>
    </lineage>
</organism>
<keyword evidence="11" id="KW-0539">Nucleus</keyword>
<evidence type="ECO:0000256" key="2">
    <source>
        <dbReference type="ARBA" id="ARBA00004496"/>
    </source>
</evidence>
<evidence type="ECO:0000313" key="17">
    <source>
        <dbReference type="Ensembl" id="ENSDCDP00010033005.1"/>
    </source>
</evidence>
<keyword evidence="6" id="KW-0597">Phosphoprotein</keyword>